<proteinExistence type="inferred from homology"/>
<feature type="region of interest" description="Disordered" evidence="6">
    <location>
        <begin position="197"/>
        <end position="220"/>
    </location>
</feature>
<dbReference type="GO" id="GO:0044772">
    <property type="term" value="P:mitotic cell cycle phase transition"/>
    <property type="evidence" value="ECO:0007669"/>
    <property type="project" value="InterPro"/>
</dbReference>
<evidence type="ECO:0000256" key="6">
    <source>
        <dbReference type="SAM" id="MobiDB-lite"/>
    </source>
</evidence>
<feature type="domain" description="Cyclin-like" evidence="7">
    <location>
        <begin position="380"/>
        <end position="462"/>
    </location>
</feature>
<dbReference type="PROSITE" id="PS00292">
    <property type="entry name" value="CYCLINS"/>
    <property type="match status" value="1"/>
</dbReference>
<feature type="compositionally biased region" description="Low complexity" evidence="6">
    <location>
        <begin position="74"/>
        <end position="86"/>
    </location>
</feature>
<reference evidence="9" key="2">
    <citation type="submission" date="2025-08" db="UniProtKB">
        <authorList>
            <consortium name="Ensembl"/>
        </authorList>
    </citation>
    <scope>IDENTIFICATION</scope>
</reference>
<dbReference type="FunFam" id="1.10.472.10:FF:000001">
    <property type="entry name" value="G2/mitotic-specific cyclin"/>
    <property type="match status" value="1"/>
</dbReference>
<evidence type="ECO:0000256" key="3">
    <source>
        <dbReference type="ARBA" id="ARBA00023127"/>
    </source>
</evidence>
<evidence type="ECO:0000259" key="7">
    <source>
        <dbReference type="SMART" id="SM00385"/>
    </source>
</evidence>
<dbReference type="Ensembl" id="ENSFALT00000034346.1">
    <property type="protein sequence ID" value="ENSFALP00000028916.1"/>
    <property type="gene ID" value="ENSFALG00000011907.2"/>
</dbReference>
<dbReference type="InterPro" id="IPR004367">
    <property type="entry name" value="Cyclin_C-dom"/>
</dbReference>
<feature type="region of interest" description="Disordered" evidence="6">
    <location>
        <begin position="1"/>
        <end position="131"/>
    </location>
</feature>
<keyword evidence="10" id="KW-1185">Reference proteome</keyword>
<protein>
    <recommendedName>
        <fullName evidence="11">G2/mitotic-specific cyclin-B3</fullName>
    </recommendedName>
</protein>
<reference evidence="9" key="3">
    <citation type="submission" date="2025-09" db="UniProtKB">
        <authorList>
            <consortium name="Ensembl"/>
        </authorList>
    </citation>
    <scope>IDENTIFICATION</scope>
</reference>
<evidence type="ECO:0000256" key="4">
    <source>
        <dbReference type="ARBA" id="ARBA00023306"/>
    </source>
</evidence>
<dbReference type="InterPro" id="IPR048258">
    <property type="entry name" value="Cyclins_cyclin-box"/>
</dbReference>
<dbReference type="InterPro" id="IPR036915">
    <property type="entry name" value="Cyclin-like_sf"/>
</dbReference>
<dbReference type="GO" id="GO:0051301">
    <property type="term" value="P:cell division"/>
    <property type="evidence" value="ECO:0007669"/>
    <property type="project" value="UniProtKB-KW"/>
</dbReference>
<name>A0A803W1R0_FICAL</name>
<dbReference type="Pfam" id="PF02984">
    <property type="entry name" value="Cyclin_C"/>
    <property type="match status" value="2"/>
</dbReference>
<dbReference type="GeneTree" id="ENSGT00940000160459"/>
<dbReference type="Proteomes" id="UP000016665">
    <property type="component" value="Chromosome 4A"/>
</dbReference>
<keyword evidence="4" id="KW-0131">Cell cycle</keyword>
<evidence type="ECO:0000259" key="8">
    <source>
        <dbReference type="SMART" id="SM01332"/>
    </source>
</evidence>
<keyword evidence="3 5" id="KW-0195">Cyclin</keyword>
<evidence type="ECO:0000256" key="1">
    <source>
        <dbReference type="ARBA" id="ARBA00006955"/>
    </source>
</evidence>
<dbReference type="AlphaFoldDB" id="A0A803W1R0"/>
<dbReference type="InterPro" id="IPR046965">
    <property type="entry name" value="Cyclin_A/B-like"/>
</dbReference>
<sequence>MLLPRTAKMLTTKQPRAGKVGPATENVDPEKEESCHAKRSSSSPQGGPKKRSAFGDITNARKNQVVAGKKEAAKAAPPKAQKAHNALGVAKNNEINLKKPTKKTPPTEPKVNPGPEKPVSVQEPKPPEERVGTLGCSTALWLPLVVLGHEAVLGALERLQPGDGKLARGAKCITTFLQESSPGKGWGRDCGVTRAGGKRGGQPCPDGGTGTHRASPSLPPLPCQQVPAVEDIDKEQLGDPYANAEYAKEIFEYMREREEKFLLPDYMEKQTDISGDMRAILVDWMVEVQENFELNHETLYLAVKLVDHYLVEVVSAREKLQLIGSTAILIASKFEERCPPCVDDFLYICDDAYKREELIAMEMSILSTLKFDINIPIPYRFLRRFAKCARASMETLTLARFLCEMTLQEYDYARESPSKLAASCLLLALTMKNLGGWVSTARFRVLSLPSLPGRQCTREGCDQIWVLDRGDGGWTVTERTRLSPAVPLQTPTLQYYSGYNAQELHPLVKRLNFLLTYQPCDKLNAVRSKYSHR</sequence>
<dbReference type="GO" id="GO:0016538">
    <property type="term" value="F:cyclin-dependent protein serine/threonine kinase regulator activity"/>
    <property type="evidence" value="ECO:0007669"/>
    <property type="project" value="InterPro"/>
</dbReference>
<keyword evidence="2" id="KW-0132">Cell division</keyword>
<dbReference type="SMART" id="SM00385">
    <property type="entry name" value="CYCLIN"/>
    <property type="match status" value="2"/>
</dbReference>
<evidence type="ECO:0008006" key="11">
    <source>
        <dbReference type="Google" id="ProtNLM"/>
    </source>
</evidence>
<evidence type="ECO:0000256" key="5">
    <source>
        <dbReference type="RuleBase" id="RU000383"/>
    </source>
</evidence>
<organism evidence="9 10">
    <name type="scientific">Ficedula albicollis</name>
    <name type="common">Collared flycatcher</name>
    <name type="synonym">Muscicapa albicollis</name>
    <dbReference type="NCBI Taxonomy" id="59894"/>
    <lineage>
        <taxon>Eukaryota</taxon>
        <taxon>Metazoa</taxon>
        <taxon>Chordata</taxon>
        <taxon>Craniata</taxon>
        <taxon>Vertebrata</taxon>
        <taxon>Euteleostomi</taxon>
        <taxon>Archelosauria</taxon>
        <taxon>Archosauria</taxon>
        <taxon>Dinosauria</taxon>
        <taxon>Saurischia</taxon>
        <taxon>Theropoda</taxon>
        <taxon>Coelurosauria</taxon>
        <taxon>Aves</taxon>
        <taxon>Neognathae</taxon>
        <taxon>Neoaves</taxon>
        <taxon>Telluraves</taxon>
        <taxon>Australaves</taxon>
        <taxon>Passeriformes</taxon>
        <taxon>Muscicapidae</taxon>
        <taxon>Ficedula</taxon>
    </lineage>
</organism>
<dbReference type="PANTHER" id="PTHR10177">
    <property type="entry name" value="CYCLINS"/>
    <property type="match status" value="1"/>
</dbReference>
<dbReference type="Pfam" id="PF00134">
    <property type="entry name" value="Cyclin_N"/>
    <property type="match status" value="1"/>
</dbReference>
<gene>
    <name evidence="9" type="primary">LOC101806043</name>
</gene>
<dbReference type="InterPro" id="IPR039361">
    <property type="entry name" value="Cyclin"/>
</dbReference>
<dbReference type="InterPro" id="IPR013763">
    <property type="entry name" value="Cyclin-like_dom"/>
</dbReference>
<feature type="domain" description="Cyclin-like" evidence="7">
    <location>
        <begin position="283"/>
        <end position="367"/>
    </location>
</feature>
<evidence type="ECO:0000256" key="2">
    <source>
        <dbReference type="ARBA" id="ARBA00022618"/>
    </source>
</evidence>
<dbReference type="CDD" id="cd20508">
    <property type="entry name" value="CYCLIN_CCNB3_rpt1"/>
    <property type="match status" value="1"/>
</dbReference>
<dbReference type="InterPro" id="IPR006671">
    <property type="entry name" value="Cyclin_N"/>
</dbReference>
<reference evidence="9 10" key="1">
    <citation type="journal article" date="2012" name="Nature">
        <title>The genomic landscape of species divergence in Ficedula flycatchers.</title>
        <authorList>
            <person name="Ellegren H."/>
            <person name="Smeds L."/>
            <person name="Burri R."/>
            <person name="Olason P.I."/>
            <person name="Backstrom N."/>
            <person name="Kawakami T."/>
            <person name="Kunstner A."/>
            <person name="Makinen H."/>
            <person name="Nadachowska-Brzyska K."/>
            <person name="Qvarnstrom A."/>
            <person name="Uebbing S."/>
            <person name="Wolf J.B."/>
        </authorList>
    </citation>
    <scope>NUCLEOTIDE SEQUENCE [LARGE SCALE GENOMIC DNA]</scope>
</reference>
<dbReference type="SMART" id="SM01332">
    <property type="entry name" value="Cyclin_C"/>
    <property type="match status" value="1"/>
</dbReference>
<dbReference type="PIRSF" id="PIRSF001771">
    <property type="entry name" value="Cyclin_A_B_D_E"/>
    <property type="match status" value="1"/>
</dbReference>
<accession>A0A803W1R0</accession>
<feature type="domain" description="Cyclin C-terminal" evidence="8">
    <location>
        <begin position="376"/>
        <end position="533"/>
    </location>
</feature>
<evidence type="ECO:0000313" key="9">
    <source>
        <dbReference type="Ensembl" id="ENSFALP00000028916.1"/>
    </source>
</evidence>
<evidence type="ECO:0000313" key="10">
    <source>
        <dbReference type="Proteomes" id="UP000016665"/>
    </source>
</evidence>
<dbReference type="SUPFAM" id="SSF47954">
    <property type="entry name" value="Cyclin-like"/>
    <property type="match status" value="3"/>
</dbReference>
<dbReference type="Gene3D" id="1.10.472.10">
    <property type="entry name" value="Cyclin-like"/>
    <property type="match status" value="3"/>
</dbReference>
<comment type="similarity">
    <text evidence="1">Belongs to the cyclin family. Cyclin AB subfamily.</text>
</comment>